<dbReference type="EMBL" id="SLXK01000012">
    <property type="protein sequence ID" value="TCP29169.1"/>
    <property type="molecule type" value="Genomic_DNA"/>
</dbReference>
<protein>
    <recommendedName>
        <fullName evidence="7 14">Ribonuclease HII</fullName>
        <shortName evidence="14">RNase HII</shortName>
        <ecNumber evidence="6 14">3.1.26.4</ecNumber>
    </recommendedName>
</protein>
<comment type="subcellular location">
    <subcellularLocation>
        <location evidence="4 14">Cytoplasm</location>
    </subcellularLocation>
</comment>
<sequence length="253" mass="28389">MRDKSIKEIEQSLFQLENISSEVRHQLEDDSRKGVQALLKRWDERHAKKQAIVEKYLQMSQYEHGLYKKGDLYIAGIDEAGRGPIAGPVVAAAVILKPDAALYGINDSKQLSKSRREQFFKVIHQKAVAIGVGIVHAKIIDEVNIYQAAKQAMIKAVQELDIEPDHLLIDAMKLPLEVPQTSLIKGDTRSISIAAASIIAKETRDRIMTELGQTYPEYQFSSHMGYGTKAHLQALDEHGPCPEHRMSFAPLHK</sequence>
<reference evidence="18 19" key="1">
    <citation type="submission" date="2019-03" db="EMBL/GenBank/DDBJ databases">
        <title>Genomic Encyclopedia of Type Strains, Phase IV (KMG-IV): sequencing the most valuable type-strain genomes for metagenomic binning, comparative biology and taxonomic classification.</title>
        <authorList>
            <person name="Goeker M."/>
        </authorList>
    </citation>
    <scope>NUCLEOTIDE SEQUENCE [LARGE SCALE GENOMIC DNA]</scope>
    <source>
        <strain evidence="18 19">DSM 19377</strain>
    </source>
</reference>
<evidence type="ECO:0000256" key="4">
    <source>
        <dbReference type="ARBA" id="ARBA00004496"/>
    </source>
</evidence>
<dbReference type="InterPro" id="IPR022898">
    <property type="entry name" value="RNase_HII"/>
</dbReference>
<evidence type="ECO:0000256" key="15">
    <source>
        <dbReference type="PROSITE-ProRule" id="PRU01319"/>
    </source>
</evidence>
<dbReference type="Gene3D" id="3.30.420.10">
    <property type="entry name" value="Ribonuclease H-like superfamily/Ribonuclease H"/>
    <property type="match status" value="1"/>
</dbReference>
<proteinExistence type="inferred from homology"/>
<evidence type="ECO:0000256" key="8">
    <source>
        <dbReference type="ARBA" id="ARBA00022490"/>
    </source>
</evidence>
<dbReference type="NCBIfam" id="NF000595">
    <property type="entry name" value="PRK00015.1-3"/>
    <property type="match status" value="1"/>
</dbReference>
<comment type="cofactor">
    <cofactor evidence="14 15">
        <name>Mn(2+)</name>
        <dbReference type="ChEBI" id="CHEBI:29035"/>
    </cofactor>
    <cofactor evidence="14 15">
        <name>Mg(2+)</name>
        <dbReference type="ChEBI" id="CHEBI:18420"/>
    </cofactor>
    <text evidence="14 15">Manganese or magnesium. Binds 1 divalent metal ion per monomer in the absence of substrate. May bind a second metal ion after substrate binding.</text>
</comment>
<comment type="catalytic activity">
    <reaction evidence="1 14 15 16">
        <text>Endonucleolytic cleavage to 5'-phosphomonoester.</text>
        <dbReference type="EC" id="3.1.26.4"/>
    </reaction>
</comment>
<accession>A0A4R2P337</accession>
<organism evidence="18 19">
    <name type="scientific">Scopulibacillus darangshiensis</name>
    <dbReference type="NCBI Taxonomy" id="442528"/>
    <lineage>
        <taxon>Bacteria</taxon>
        <taxon>Bacillati</taxon>
        <taxon>Bacillota</taxon>
        <taxon>Bacilli</taxon>
        <taxon>Bacillales</taxon>
        <taxon>Sporolactobacillaceae</taxon>
        <taxon>Scopulibacillus</taxon>
    </lineage>
</organism>
<dbReference type="AlphaFoldDB" id="A0A4R2P337"/>
<dbReference type="GO" id="GO:0030145">
    <property type="term" value="F:manganese ion binding"/>
    <property type="evidence" value="ECO:0007669"/>
    <property type="project" value="UniProtKB-UniRule"/>
</dbReference>
<keyword evidence="8 14" id="KW-0963">Cytoplasm</keyword>
<evidence type="ECO:0000256" key="13">
    <source>
        <dbReference type="ARBA" id="ARBA00023211"/>
    </source>
</evidence>
<comment type="cofactor">
    <cofactor evidence="2">
        <name>Mg(2+)</name>
        <dbReference type="ChEBI" id="CHEBI:18420"/>
    </cofactor>
</comment>
<gene>
    <name evidence="14" type="primary">rnhB</name>
    <name evidence="18" type="ORF">EV207_11294</name>
</gene>
<name>A0A4R2P337_9BACL</name>
<dbReference type="SUPFAM" id="SSF53098">
    <property type="entry name" value="Ribonuclease H-like"/>
    <property type="match status" value="1"/>
</dbReference>
<keyword evidence="10 14" id="KW-0479">Metal-binding</keyword>
<dbReference type="GO" id="GO:0032299">
    <property type="term" value="C:ribonuclease H2 complex"/>
    <property type="evidence" value="ECO:0007669"/>
    <property type="project" value="TreeGrafter"/>
</dbReference>
<keyword evidence="12 14" id="KW-0378">Hydrolase</keyword>
<dbReference type="PANTHER" id="PTHR10954">
    <property type="entry name" value="RIBONUCLEASE H2 SUBUNIT A"/>
    <property type="match status" value="1"/>
</dbReference>
<evidence type="ECO:0000256" key="6">
    <source>
        <dbReference type="ARBA" id="ARBA00012180"/>
    </source>
</evidence>
<evidence type="ECO:0000256" key="11">
    <source>
        <dbReference type="ARBA" id="ARBA00022759"/>
    </source>
</evidence>
<dbReference type="PANTHER" id="PTHR10954:SF18">
    <property type="entry name" value="RIBONUCLEASE HII"/>
    <property type="match status" value="1"/>
</dbReference>
<keyword evidence="13 14" id="KW-0464">Manganese</keyword>
<dbReference type="GO" id="GO:0003723">
    <property type="term" value="F:RNA binding"/>
    <property type="evidence" value="ECO:0007669"/>
    <property type="project" value="UniProtKB-UniRule"/>
</dbReference>
<dbReference type="InterPro" id="IPR012337">
    <property type="entry name" value="RNaseH-like_sf"/>
</dbReference>
<keyword evidence="9 14" id="KW-0540">Nuclease</keyword>
<dbReference type="Proteomes" id="UP000295416">
    <property type="component" value="Unassembled WGS sequence"/>
</dbReference>
<dbReference type="CDD" id="cd07182">
    <property type="entry name" value="RNase_HII_bacteria_HII_like"/>
    <property type="match status" value="1"/>
</dbReference>
<dbReference type="RefSeq" id="WP_132746058.1">
    <property type="nucleotide sequence ID" value="NZ_SLXK01000012.1"/>
</dbReference>
<keyword evidence="11 14" id="KW-0255">Endonuclease</keyword>
<dbReference type="GO" id="GO:0006298">
    <property type="term" value="P:mismatch repair"/>
    <property type="evidence" value="ECO:0007669"/>
    <property type="project" value="TreeGrafter"/>
</dbReference>
<feature type="binding site" evidence="14 15">
    <location>
        <position position="78"/>
    </location>
    <ligand>
        <name>a divalent metal cation</name>
        <dbReference type="ChEBI" id="CHEBI:60240"/>
    </ligand>
</feature>
<dbReference type="InterPro" id="IPR001352">
    <property type="entry name" value="RNase_HII/HIII"/>
</dbReference>
<evidence type="ECO:0000256" key="5">
    <source>
        <dbReference type="ARBA" id="ARBA00007383"/>
    </source>
</evidence>
<evidence type="ECO:0000259" key="17">
    <source>
        <dbReference type="PROSITE" id="PS51975"/>
    </source>
</evidence>
<dbReference type="GO" id="GO:0005737">
    <property type="term" value="C:cytoplasm"/>
    <property type="evidence" value="ECO:0007669"/>
    <property type="project" value="UniProtKB-SubCell"/>
</dbReference>
<comment type="caution">
    <text evidence="18">The sequence shown here is derived from an EMBL/GenBank/DDBJ whole genome shotgun (WGS) entry which is preliminary data.</text>
</comment>
<dbReference type="HAMAP" id="MF_00052_B">
    <property type="entry name" value="RNase_HII_B"/>
    <property type="match status" value="1"/>
</dbReference>
<dbReference type="PROSITE" id="PS51975">
    <property type="entry name" value="RNASE_H_2"/>
    <property type="match status" value="1"/>
</dbReference>
<evidence type="ECO:0000256" key="16">
    <source>
        <dbReference type="RuleBase" id="RU003515"/>
    </source>
</evidence>
<evidence type="ECO:0000256" key="7">
    <source>
        <dbReference type="ARBA" id="ARBA00019179"/>
    </source>
</evidence>
<keyword evidence="19" id="KW-1185">Reference proteome</keyword>
<feature type="binding site" evidence="14 15">
    <location>
        <position position="79"/>
    </location>
    <ligand>
        <name>a divalent metal cation</name>
        <dbReference type="ChEBI" id="CHEBI:60240"/>
    </ligand>
</feature>
<dbReference type="InterPro" id="IPR036397">
    <property type="entry name" value="RNaseH_sf"/>
</dbReference>
<dbReference type="InterPro" id="IPR024567">
    <property type="entry name" value="RNase_HII/HIII_dom"/>
</dbReference>
<feature type="domain" description="RNase H type-2" evidence="17">
    <location>
        <begin position="72"/>
        <end position="253"/>
    </location>
</feature>
<dbReference type="FunFam" id="3.30.420.10:FF:000006">
    <property type="entry name" value="Ribonuclease HII"/>
    <property type="match status" value="1"/>
</dbReference>
<dbReference type="NCBIfam" id="NF000594">
    <property type="entry name" value="PRK00015.1-1"/>
    <property type="match status" value="1"/>
</dbReference>
<evidence type="ECO:0000256" key="1">
    <source>
        <dbReference type="ARBA" id="ARBA00000077"/>
    </source>
</evidence>
<dbReference type="OrthoDB" id="9803420at2"/>
<comment type="function">
    <text evidence="3 14 16">Endonuclease that specifically degrades the RNA of RNA-DNA hybrids.</text>
</comment>
<evidence type="ECO:0000313" key="19">
    <source>
        <dbReference type="Proteomes" id="UP000295416"/>
    </source>
</evidence>
<dbReference type="GO" id="GO:0004523">
    <property type="term" value="F:RNA-DNA hybrid ribonuclease activity"/>
    <property type="evidence" value="ECO:0007669"/>
    <property type="project" value="UniProtKB-UniRule"/>
</dbReference>
<evidence type="ECO:0000256" key="14">
    <source>
        <dbReference type="HAMAP-Rule" id="MF_00052"/>
    </source>
</evidence>
<evidence type="ECO:0000256" key="10">
    <source>
        <dbReference type="ARBA" id="ARBA00022723"/>
    </source>
</evidence>
<dbReference type="EC" id="3.1.26.4" evidence="6 14"/>
<dbReference type="Pfam" id="PF01351">
    <property type="entry name" value="RNase_HII"/>
    <property type="match status" value="1"/>
</dbReference>
<evidence type="ECO:0000256" key="9">
    <source>
        <dbReference type="ARBA" id="ARBA00022722"/>
    </source>
</evidence>
<evidence type="ECO:0000256" key="3">
    <source>
        <dbReference type="ARBA" id="ARBA00004065"/>
    </source>
</evidence>
<feature type="binding site" evidence="14 15">
    <location>
        <position position="170"/>
    </location>
    <ligand>
        <name>a divalent metal cation</name>
        <dbReference type="ChEBI" id="CHEBI:60240"/>
    </ligand>
</feature>
<comment type="similarity">
    <text evidence="5 14 16">Belongs to the RNase HII family.</text>
</comment>
<dbReference type="GO" id="GO:0043137">
    <property type="term" value="P:DNA replication, removal of RNA primer"/>
    <property type="evidence" value="ECO:0007669"/>
    <property type="project" value="TreeGrafter"/>
</dbReference>
<evidence type="ECO:0000313" key="18">
    <source>
        <dbReference type="EMBL" id="TCP29169.1"/>
    </source>
</evidence>
<evidence type="ECO:0000256" key="12">
    <source>
        <dbReference type="ARBA" id="ARBA00022801"/>
    </source>
</evidence>
<evidence type="ECO:0000256" key="2">
    <source>
        <dbReference type="ARBA" id="ARBA00001946"/>
    </source>
</evidence>